<gene>
    <name evidence="2" type="ORF">SAMN06264365_107166</name>
</gene>
<name>A0A239A991_9ACTN</name>
<feature type="transmembrane region" description="Helical" evidence="1">
    <location>
        <begin position="55"/>
        <end position="75"/>
    </location>
</feature>
<evidence type="ECO:0000313" key="2">
    <source>
        <dbReference type="EMBL" id="SNR92197.1"/>
    </source>
</evidence>
<dbReference type="Pfam" id="PF20139">
    <property type="entry name" value="DUF6529"/>
    <property type="match status" value="1"/>
</dbReference>
<dbReference type="OrthoDB" id="8774535at2"/>
<keyword evidence="1" id="KW-0812">Transmembrane</keyword>
<reference evidence="2 3" key="1">
    <citation type="submission" date="2017-06" db="EMBL/GenBank/DDBJ databases">
        <authorList>
            <person name="Kim H.J."/>
            <person name="Triplett B.A."/>
        </authorList>
    </citation>
    <scope>NUCLEOTIDE SEQUENCE [LARGE SCALE GENOMIC DNA]</scope>
    <source>
        <strain evidence="2 3">DSM 43151</strain>
    </source>
</reference>
<organism evidence="2 3">
    <name type="scientific">Actinoplanes regularis</name>
    <dbReference type="NCBI Taxonomy" id="52697"/>
    <lineage>
        <taxon>Bacteria</taxon>
        <taxon>Bacillati</taxon>
        <taxon>Actinomycetota</taxon>
        <taxon>Actinomycetes</taxon>
        <taxon>Micromonosporales</taxon>
        <taxon>Micromonosporaceae</taxon>
        <taxon>Actinoplanes</taxon>
    </lineage>
</organism>
<keyword evidence="1" id="KW-0472">Membrane</keyword>
<protein>
    <submittedName>
        <fullName evidence="2">Uncharacterized protein</fullName>
    </submittedName>
</protein>
<sequence>MSTAGRGSEVRRPLLWLPAVAGVGVAVGLGVYGRLHTPTDISFLTGLGRPIAVKAALTSAVVVLALVQVSSALALYGRLPFRSWTPAVHRWSGRLAVLLSLPVAVHCLYVFGLEFDSPRVLVHSLLGCLFYGAFVAKMLILSRPATTRAWVLPLVGGLVFTALAGLWLTAALWFYLT</sequence>
<dbReference type="AlphaFoldDB" id="A0A239A991"/>
<keyword evidence="1" id="KW-1133">Transmembrane helix</keyword>
<dbReference type="EMBL" id="FZNR01000007">
    <property type="protein sequence ID" value="SNR92197.1"/>
    <property type="molecule type" value="Genomic_DNA"/>
</dbReference>
<keyword evidence="3" id="KW-1185">Reference proteome</keyword>
<feature type="transmembrane region" description="Helical" evidence="1">
    <location>
        <begin position="95"/>
        <end position="115"/>
    </location>
</feature>
<feature type="transmembrane region" description="Helical" evidence="1">
    <location>
        <begin position="14"/>
        <end position="35"/>
    </location>
</feature>
<proteinExistence type="predicted"/>
<dbReference type="RefSeq" id="WP_089294738.1">
    <property type="nucleotide sequence ID" value="NZ_BOMU01000046.1"/>
</dbReference>
<evidence type="ECO:0000313" key="3">
    <source>
        <dbReference type="Proteomes" id="UP000198415"/>
    </source>
</evidence>
<feature type="transmembrane region" description="Helical" evidence="1">
    <location>
        <begin position="152"/>
        <end position="176"/>
    </location>
</feature>
<evidence type="ECO:0000256" key="1">
    <source>
        <dbReference type="SAM" id="Phobius"/>
    </source>
</evidence>
<dbReference type="Proteomes" id="UP000198415">
    <property type="component" value="Unassembled WGS sequence"/>
</dbReference>
<dbReference type="InterPro" id="IPR045382">
    <property type="entry name" value="DUF6529"/>
</dbReference>
<feature type="transmembrane region" description="Helical" evidence="1">
    <location>
        <begin position="121"/>
        <end position="140"/>
    </location>
</feature>
<accession>A0A239A991</accession>